<dbReference type="GO" id="GO:0031490">
    <property type="term" value="F:chromatin DNA binding"/>
    <property type="evidence" value="ECO:0007669"/>
    <property type="project" value="TreeGrafter"/>
</dbReference>
<evidence type="ECO:0000256" key="6">
    <source>
        <dbReference type="ARBA" id="ARBA00023242"/>
    </source>
</evidence>
<evidence type="ECO:0000313" key="12">
    <source>
        <dbReference type="RefSeq" id="XP_034243873.1"/>
    </source>
</evidence>
<comment type="cofactor">
    <cofactor evidence="1">
        <name>Fe(2+)</name>
        <dbReference type="ChEBI" id="CHEBI:29033"/>
    </cofactor>
</comment>
<dbReference type="RefSeq" id="XP_034243873.1">
    <property type="nucleotide sequence ID" value="XM_034387982.1"/>
</dbReference>
<feature type="compositionally biased region" description="Basic residues" evidence="9">
    <location>
        <begin position="167"/>
        <end position="177"/>
    </location>
</feature>
<feature type="compositionally biased region" description="Low complexity" evidence="9">
    <location>
        <begin position="49"/>
        <end position="60"/>
    </location>
</feature>
<dbReference type="Pfam" id="PF02373">
    <property type="entry name" value="JmjC"/>
    <property type="match status" value="1"/>
</dbReference>
<keyword evidence="3" id="KW-0479">Metal-binding</keyword>
<dbReference type="FunFam" id="2.60.120.650:FF:000004">
    <property type="entry name" value="Putative lysine-specific demethylase 3B"/>
    <property type="match status" value="1"/>
</dbReference>
<feature type="compositionally biased region" description="Basic and acidic residues" evidence="9">
    <location>
        <begin position="959"/>
        <end position="987"/>
    </location>
</feature>
<reference evidence="12" key="1">
    <citation type="submission" date="2025-08" db="UniProtKB">
        <authorList>
            <consortium name="RefSeq"/>
        </authorList>
    </citation>
    <scope>IDENTIFICATION</scope>
    <source>
        <tissue evidence="12">Total insect</tissue>
    </source>
</reference>
<dbReference type="InterPro" id="IPR045109">
    <property type="entry name" value="LSDs-like"/>
</dbReference>
<feature type="compositionally biased region" description="Basic and acidic residues" evidence="9">
    <location>
        <begin position="122"/>
        <end position="134"/>
    </location>
</feature>
<comment type="catalytic activity">
    <reaction evidence="8">
        <text>N(6),N(6)-dimethyl-L-lysyl(9)-[histone H3] + 2 2-oxoglutarate + 2 O2 = L-lysyl(9)-[histone H3] + 2 formaldehyde + 2 succinate + 2 CO2</text>
        <dbReference type="Rhea" id="RHEA:60188"/>
        <dbReference type="Rhea" id="RHEA-COMP:15541"/>
        <dbReference type="Rhea" id="RHEA-COMP:15546"/>
        <dbReference type="ChEBI" id="CHEBI:15379"/>
        <dbReference type="ChEBI" id="CHEBI:16526"/>
        <dbReference type="ChEBI" id="CHEBI:16810"/>
        <dbReference type="ChEBI" id="CHEBI:16842"/>
        <dbReference type="ChEBI" id="CHEBI:29969"/>
        <dbReference type="ChEBI" id="CHEBI:30031"/>
        <dbReference type="ChEBI" id="CHEBI:61976"/>
        <dbReference type="EC" id="1.14.11.65"/>
    </reaction>
</comment>
<dbReference type="PANTHER" id="PTHR12549:SF38">
    <property type="entry name" value="JMJC DOMAIN-CONTAINING HISTONE DEMETHYLASE 2, ISOFORM A"/>
    <property type="match status" value="1"/>
</dbReference>
<feature type="region of interest" description="Disordered" evidence="9">
    <location>
        <begin position="500"/>
        <end position="525"/>
    </location>
</feature>
<evidence type="ECO:0000256" key="1">
    <source>
        <dbReference type="ARBA" id="ARBA00001954"/>
    </source>
</evidence>
<evidence type="ECO:0000256" key="2">
    <source>
        <dbReference type="ARBA" id="ARBA00004123"/>
    </source>
</evidence>
<dbReference type="OrthoDB" id="1667110at2759"/>
<dbReference type="CDD" id="cd02208">
    <property type="entry name" value="cupin_RmlC-like"/>
    <property type="match status" value="1"/>
</dbReference>
<feature type="region of interest" description="Disordered" evidence="9">
    <location>
        <begin position="955"/>
        <end position="1001"/>
    </location>
</feature>
<dbReference type="GO" id="GO:0046872">
    <property type="term" value="F:metal ion binding"/>
    <property type="evidence" value="ECO:0007669"/>
    <property type="project" value="UniProtKB-KW"/>
</dbReference>
<evidence type="ECO:0000313" key="11">
    <source>
        <dbReference type="Proteomes" id="UP000515158"/>
    </source>
</evidence>
<evidence type="ECO:0000259" key="10">
    <source>
        <dbReference type="PROSITE" id="PS51184"/>
    </source>
</evidence>
<dbReference type="AlphaFoldDB" id="A0A6P8YUX0"/>
<evidence type="ECO:0000256" key="8">
    <source>
        <dbReference type="ARBA" id="ARBA00047648"/>
    </source>
</evidence>
<keyword evidence="6" id="KW-0539">Nucleus</keyword>
<organism evidence="12">
    <name type="scientific">Thrips palmi</name>
    <name type="common">Melon thrips</name>
    <dbReference type="NCBI Taxonomy" id="161013"/>
    <lineage>
        <taxon>Eukaryota</taxon>
        <taxon>Metazoa</taxon>
        <taxon>Ecdysozoa</taxon>
        <taxon>Arthropoda</taxon>
        <taxon>Hexapoda</taxon>
        <taxon>Insecta</taxon>
        <taxon>Pterygota</taxon>
        <taxon>Neoptera</taxon>
        <taxon>Paraneoptera</taxon>
        <taxon>Thysanoptera</taxon>
        <taxon>Terebrantia</taxon>
        <taxon>Thripoidea</taxon>
        <taxon>Thripidae</taxon>
        <taxon>Thrips</taxon>
    </lineage>
</organism>
<name>A0A6P8YUX0_THRPL</name>
<evidence type="ECO:0000256" key="9">
    <source>
        <dbReference type="SAM" id="MobiDB-lite"/>
    </source>
</evidence>
<evidence type="ECO:0000256" key="5">
    <source>
        <dbReference type="ARBA" id="ARBA00023004"/>
    </source>
</evidence>
<feature type="compositionally biased region" description="Basic and acidic residues" evidence="9">
    <location>
        <begin position="9"/>
        <end position="28"/>
    </location>
</feature>
<feature type="compositionally biased region" description="Low complexity" evidence="9">
    <location>
        <begin position="135"/>
        <end position="151"/>
    </location>
</feature>
<feature type="region of interest" description="Disordered" evidence="9">
    <location>
        <begin position="1"/>
        <end position="201"/>
    </location>
</feature>
<dbReference type="PANTHER" id="PTHR12549">
    <property type="entry name" value="JMJC DOMAIN-CONTAINING HISTONE DEMETHYLATION PROTEIN"/>
    <property type="match status" value="1"/>
</dbReference>
<evidence type="ECO:0000256" key="4">
    <source>
        <dbReference type="ARBA" id="ARBA00023002"/>
    </source>
</evidence>
<dbReference type="EC" id="1.14.11.65" evidence="7"/>
<dbReference type="GO" id="GO:0003712">
    <property type="term" value="F:transcription coregulator activity"/>
    <property type="evidence" value="ECO:0007669"/>
    <property type="project" value="TreeGrafter"/>
</dbReference>
<keyword evidence="5" id="KW-0408">Iron</keyword>
<comment type="subcellular location">
    <subcellularLocation>
        <location evidence="2">Nucleus</location>
    </subcellularLocation>
</comment>
<dbReference type="FunCoup" id="A0A6P8YUX0">
    <property type="interactions" value="1389"/>
</dbReference>
<dbReference type="InParanoid" id="A0A6P8YUX0"/>
<dbReference type="Gene3D" id="2.60.120.650">
    <property type="entry name" value="Cupin"/>
    <property type="match status" value="1"/>
</dbReference>
<dbReference type="GeneID" id="117646783"/>
<accession>A0A6P8YUX0</accession>
<dbReference type="Proteomes" id="UP000515158">
    <property type="component" value="Unplaced"/>
</dbReference>
<dbReference type="GO" id="GO:0140683">
    <property type="term" value="F:histone H3K9me/H3K9me2 demethylase activity"/>
    <property type="evidence" value="ECO:0007669"/>
    <property type="project" value="UniProtKB-EC"/>
</dbReference>
<dbReference type="GO" id="GO:0006357">
    <property type="term" value="P:regulation of transcription by RNA polymerase II"/>
    <property type="evidence" value="ECO:0007669"/>
    <property type="project" value="TreeGrafter"/>
</dbReference>
<keyword evidence="11" id="KW-1185">Reference proteome</keyword>
<dbReference type="GO" id="GO:0000785">
    <property type="term" value="C:chromatin"/>
    <property type="evidence" value="ECO:0007669"/>
    <property type="project" value="TreeGrafter"/>
</dbReference>
<evidence type="ECO:0000256" key="7">
    <source>
        <dbReference type="ARBA" id="ARBA00038951"/>
    </source>
</evidence>
<dbReference type="SMART" id="SM00558">
    <property type="entry name" value="JmjC"/>
    <property type="match status" value="1"/>
</dbReference>
<feature type="compositionally biased region" description="Basic residues" evidence="9">
    <location>
        <begin position="91"/>
        <end position="111"/>
    </location>
</feature>
<keyword evidence="4" id="KW-0560">Oxidoreductase</keyword>
<gene>
    <name evidence="12" type="primary">LOC117646783</name>
</gene>
<dbReference type="InterPro" id="IPR003347">
    <property type="entry name" value="JmjC_dom"/>
</dbReference>
<evidence type="ECO:0000256" key="3">
    <source>
        <dbReference type="ARBA" id="ARBA00022723"/>
    </source>
</evidence>
<dbReference type="SUPFAM" id="SSF51197">
    <property type="entry name" value="Clavaminate synthase-like"/>
    <property type="match status" value="1"/>
</dbReference>
<proteinExistence type="predicted"/>
<protein>
    <recommendedName>
        <fullName evidence="7">[histone H3]-dimethyl-L-lysine(9) demethylase</fullName>
        <ecNumber evidence="7">1.14.11.65</ecNumber>
    </recommendedName>
</protein>
<sequence length="1001" mass="111585">MAVNSINRGTKEKKDKKEDEKADKDKAHPNAKAPRKASRTDAGSGGLAAGLAGAAAALGGLANGHGPDGPPGLAHSSSSEAEVKASPPPRRTPKKGRKSAAANRRHARKTATVRSYSESGSESDKESGTEKDSDSGASNTTTSTSASTKKGAQSGDSNQGASAASAKGRKRGRRPKSKNGEDEGGKTKRAREPFFKKPPVSQLKRTGESFLQDGACFEVAPKLAKCRECRWTPHQRSKNMPNIFCRFYAFRKLRFTKNGQLAIAGFSNPFKDCSEDDLRLWVAQPETPPGGLDVEMSRFLLTQIGDQFCDLLMEEAEAQSMHVGDAGKIAWKRVVQGVREMCDVCETTLFNYHWACAKCGFVVCLDCYKCTVPVDPELMSETGSDKERDFRGWLFCTNRQAHEQSKLMLTQIIASDTMMKLAKRVHQVRALFGIPQNCGCPFSFVKPTNGLNKDLLRVLTESKPVNGIVKTEQNGCKTDESKNSPLNWLADLALQGNDNKSEKDVISNQVAPKEEGPKEVGTGAGPSGLNELRHFIRRYKEGLIRTDLPLRIMTLTDSQALYPEVKHIWLCDGKLLRLTDPLNPSNYRIFQDQWRRGQPVIVSDVSKMLDMNLWHPDSFNHDFGDERNDLVNCLTGIVVPNQPMKKFWEGFEQTSKRLKDEKGNPMLLKLKDWPAGEDFAEHMPTRFSDLMGVLPLSEYTHRTGRLNLATRLPDCFVRPDLGPKMYSAYGSAAVSNKGTTNLHLDVSDAVNVMVYVGIPKDIDSDEYVKEAYRAIDEAGCDILTRRRVRERGELPGALWHIYNPRDADKIRDLLNKVAMERGQPVSIHHDPVHDQSWYLDGPLRERLYKEYQVEGYAIVQCLGDAVFVPAGAPHQVRNLHNCIKVAEDFVSPENVYHSFHLTEELRTLSDPNTPHEDKLQIKNIIYHAVKDSLSVLSNVAGLMIEPEGYELPFYVPPVKQEKDKEKEKDKDKDKENKDEDKNSKDEATTNGDVTVKKEPES</sequence>
<dbReference type="KEGG" id="tpal:117646783"/>
<feature type="domain" description="JmjC" evidence="10">
    <location>
        <begin position="701"/>
        <end position="906"/>
    </location>
</feature>
<dbReference type="GO" id="GO:0000118">
    <property type="term" value="C:histone deacetylase complex"/>
    <property type="evidence" value="ECO:0007669"/>
    <property type="project" value="TreeGrafter"/>
</dbReference>
<dbReference type="PROSITE" id="PS51184">
    <property type="entry name" value="JMJC"/>
    <property type="match status" value="1"/>
</dbReference>
<feature type="compositionally biased region" description="Basic and acidic residues" evidence="9">
    <location>
        <begin position="178"/>
        <end position="195"/>
    </location>
</feature>